<evidence type="ECO:0000256" key="3">
    <source>
        <dbReference type="ARBA" id="ARBA00022691"/>
    </source>
</evidence>
<dbReference type="GO" id="GO:0006364">
    <property type="term" value="P:rRNA processing"/>
    <property type="evidence" value="ECO:0007669"/>
    <property type="project" value="InterPro"/>
</dbReference>
<organism evidence="5">
    <name type="scientific">mine drainage metagenome</name>
    <dbReference type="NCBI Taxonomy" id="410659"/>
    <lineage>
        <taxon>unclassified sequences</taxon>
        <taxon>metagenomes</taxon>
        <taxon>ecological metagenomes</taxon>
    </lineage>
</organism>
<evidence type="ECO:0000256" key="4">
    <source>
        <dbReference type="ARBA" id="ARBA00038303"/>
    </source>
</evidence>
<keyword evidence="2 5" id="KW-0808">Transferase</keyword>
<comment type="similarity">
    <text evidence="4">Belongs to the RNA methyltransferase RlmH family.</text>
</comment>
<protein>
    <submittedName>
        <fullName evidence="5">Ribosomal RNA large subunit methyltransferase H</fullName>
        <ecNumber evidence="5">2.1.1.177</ecNumber>
    </submittedName>
</protein>
<dbReference type="HAMAP" id="MF_00658">
    <property type="entry name" value="23SrRNA_methyltr_H"/>
    <property type="match status" value="1"/>
</dbReference>
<dbReference type="GO" id="GO:0032259">
    <property type="term" value="P:methylation"/>
    <property type="evidence" value="ECO:0007669"/>
    <property type="project" value="UniProtKB-KW"/>
</dbReference>
<dbReference type="InterPro" id="IPR029026">
    <property type="entry name" value="tRNA_m1G_MTases_N"/>
</dbReference>
<dbReference type="NCBIfam" id="NF000989">
    <property type="entry name" value="PRK00103.2-3"/>
    <property type="match status" value="1"/>
</dbReference>
<dbReference type="InterPro" id="IPR029028">
    <property type="entry name" value="Alpha/beta_knot_MTases"/>
</dbReference>
<accession>A0A1J5RB36</accession>
<evidence type="ECO:0000256" key="1">
    <source>
        <dbReference type="ARBA" id="ARBA00022603"/>
    </source>
</evidence>
<evidence type="ECO:0000313" key="5">
    <source>
        <dbReference type="EMBL" id="OIQ92530.1"/>
    </source>
</evidence>
<proteinExistence type="inferred from homology"/>
<gene>
    <name evidence="5" type="primary">rlmH_7</name>
    <name evidence="5" type="ORF">GALL_255220</name>
</gene>
<dbReference type="AlphaFoldDB" id="A0A1J5RB36"/>
<dbReference type="PANTHER" id="PTHR33603">
    <property type="entry name" value="METHYLTRANSFERASE"/>
    <property type="match status" value="1"/>
</dbReference>
<dbReference type="GO" id="GO:0008168">
    <property type="term" value="F:methyltransferase activity"/>
    <property type="evidence" value="ECO:0007669"/>
    <property type="project" value="UniProtKB-KW"/>
</dbReference>
<dbReference type="EC" id="2.1.1.177" evidence="5"/>
<sequence length="154" mass="17164">MRLILAAVGKGKAGPERALFEQYQGRLGWPLALKEVEEKRPLPVAERMAREAELLLAQVPAGAVIVALDERGRPQSSPAFAERLRGWRDEGRACIAFLIGGADGHDERVRGRADMLLSFGSMTWPHMLVRGLLAEQLYRAECILANHPYHRGRE</sequence>
<dbReference type="PIRSF" id="PIRSF004505">
    <property type="entry name" value="MT_bac"/>
    <property type="match status" value="1"/>
</dbReference>
<dbReference type="InterPro" id="IPR003742">
    <property type="entry name" value="RlmH-like"/>
</dbReference>
<evidence type="ECO:0000256" key="2">
    <source>
        <dbReference type="ARBA" id="ARBA00022679"/>
    </source>
</evidence>
<dbReference type="Gene3D" id="3.40.1280.10">
    <property type="match status" value="1"/>
</dbReference>
<dbReference type="CDD" id="cd18081">
    <property type="entry name" value="RlmH-like"/>
    <property type="match status" value="1"/>
</dbReference>
<dbReference type="SUPFAM" id="SSF75217">
    <property type="entry name" value="alpha/beta knot"/>
    <property type="match status" value="1"/>
</dbReference>
<dbReference type="EMBL" id="MLJW01000229">
    <property type="protein sequence ID" value="OIQ92530.1"/>
    <property type="molecule type" value="Genomic_DNA"/>
</dbReference>
<comment type="caution">
    <text evidence="5">The sequence shown here is derived from an EMBL/GenBank/DDBJ whole genome shotgun (WGS) entry which is preliminary data.</text>
</comment>
<dbReference type="Pfam" id="PF02590">
    <property type="entry name" value="SPOUT_MTase"/>
    <property type="match status" value="1"/>
</dbReference>
<reference evidence="5" key="1">
    <citation type="submission" date="2016-10" db="EMBL/GenBank/DDBJ databases">
        <title>Sequence of Gallionella enrichment culture.</title>
        <authorList>
            <person name="Poehlein A."/>
            <person name="Muehling M."/>
            <person name="Daniel R."/>
        </authorList>
    </citation>
    <scope>NUCLEOTIDE SEQUENCE</scope>
</reference>
<name>A0A1J5RB36_9ZZZZ</name>
<keyword evidence="1 5" id="KW-0489">Methyltransferase</keyword>
<keyword evidence="3" id="KW-0949">S-adenosyl-L-methionine</keyword>
<dbReference type="PANTHER" id="PTHR33603:SF1">
    <property type="entry name" value="RIBOSOMAL RNA LARGE SUBUNIT METHYLTRANSFERASE H"/>
    <property type="match status" value="1"/>
</dbReference>